<name>A0A7H4LQK4_WHEAT</name>
<reference evidence="5 6" key="1">
    <citation type="submission" date="2018-05" db="EMBL/GenBank/DDBJ databases">
        <authorList>
            <person name="Thind KAUR A."/>
        </authorList>
    </citation>
    <scope>NUCLEOTIDE SEQUENCE [LARGE SCALE GENOMIC DNA]</scope>
</reference>
<dbReference type="GO" id="GO:0009626">
    <property type="term" value="P:plant-type hypersensitive response"/>
    <property type="evidence" value="ECO:0007669"/>
    <property type="project" value="UniProtKB-ARBA"/>
</dbReference>
<dbReference type="Pfam" id="PF00931">
    <property type="entry name" value="NB-ARC"/>
    <property type="match status" value="1"/>
</dbReference>
<dbReference type="GO" id="GO:0042742">
    <property type="term" value="P:defense response to bacterium"/>
    <property type="evidence" value="ECO:0007669"/>
    <property type="project" value="UniProtKB-ARBA"/>
</dbReference>
<dbReference type="InterPro" id="IPR032675">
    <property type="entry name" value="LRR_dom_sf"/>
</dbReference>
<dbReference type="Proteomes" id="UP000280104">
    <property type="component" value="Chromosome II"/>
</dbReference>
<feature type="domain" description="Disease resistance protein winged helix" evidence="4">
    <location>
        <begin position="232"/>
        <end position="302"/>
    </location>
</feature>
<dbReference type="InterPro" id="IPR002182">
    <property type="entry name" value="NB-ARC"/>
</dbReference>
<dbReference type="PANTHER" id="PTHR36766:SF60">
    <property type="entry name" value="NB-ARC DOMAIN-CONTAINING PROTEIN"/>
    <property type="match status" value="1"/>
</dbReference>
<dbReference type="InterPro" id="IPR027417">
    <property type="entry name" value="P-loop_NTPase"/>
</dbReference>
<dbReference type="InterPro" id="IPR036388">
    <property type="entry name" value="WH-like_DNA-bd_sf"/>
</dbReference>
<protein>
    <submittedName>
        <fullName evidence="5">Uncharacterized protein</fullName>
    </submittedName>
</protein>
<evidence type="ECO:0000259" key="4">
    <source>
        <dbReference type="Pfam" id="PF23559"/>
    </source>
</evidence>
<evidence type="ECO:0000256" key="2">
    <source>
        <dbReference type="ARBA" id="ARBA00022821"/>
    </source>
</evidence>
<dbReference type="PANTHER" id="PTHR36766">
    <property type="entry name" value="PLANT BROAD-SPECTRUM MILDEW RESISTANCE PROTEIN RPW8"/>
    <property type="match status" value="1"/>
</dbReference>
<dbReference type="Gene3D" id="3.80.10.10">
    <property type="entry name" value="Ribonuclease Inhibitor"/>
    <property type="match status" value="2"/>
</dbReference>
<keyword evidence="2" id="KW-0611">Plant defense</keyword>
<dbReference type="PRINTS" id="PR00364">
    <property type="entry name" value="DISEASERSIST"/>
</dbReference>
<dbReference type="Pfam" id="PF23559">
    <property type="entry name" value="WHD_DRP"/>
    <property type="match status" value="1"/>
</dbReference>
<sequence length="908" mass="103225">MGKSTLAQYVYNDKRVEEYFDVRMWVCISRKLDVCRHTEEIFESATKGECPRLDNLDTLQGKLIDKLQESGKFLLVLDDIWFDDSNNQMEWDQLLAPLVSQQAGSKVLVTSRRDTFSSALCCSEVVFRLENMEDSQFLALFKYHAFSEPEIRDPQLREKQEEVAEKIIKRLGKSPLAAKVVGSQLNGKTNISAWKDALTIQIDNLSEPGRALLWSYEKLDPRIQRCFLYCSLFPKGHKYDIEELVPLWVAEGFVNSCNMSKRMEDIGRDYFNEMVSVSFFQPVWEGYTRTPHVMHDLLHDLAESLSKQDCFRLEDDKVTEIPCTVRHLSVRVESMKQHKQSICRLHHLRTVICIDPVTDDINDVFNQILQRLKKLRVLYLSFYNKSKLPESIGELKHLRYLNIIRSLVSELPRSLCITCNFFSSVIKSIVCLSMLEGLPSNIDLFSNCCSLVLKNVPNLKILPCLPASIKKLKIKICPLLTFISNYELGQHDQSENIKRTDHVESELASVYEVSQPPTIFWKVLSSEHSSFKQLIPLIDTGTSSHLQTIGNALGRWPGEILDVKEDIIKAWICCHKQSIRLIYAGTAELPLVLPSRLCELTLSSCNITDGALAVCLDGLTLLKRLSLSKVMTLTTLSSQEVLQYSTKLCNLKIKECWCLRSLRGIRAATSLEHLRLASCPSLELSSGAEIMPLSLQCLEIRECMLAADFFCGDWPHLTYIFIWGCRSTPTLSFGSLTSLEDLSLYYLPDLCTLEGLASLQLHSLVLTNVPSLTTECISQFRVQKSLQVSSSVMLNHMLSAEGFTVPPRLNIIGCKEPSISFEESANFTSVVWLQFYMCEMRSLPTNLKCFSSLTDLQILHCYNISSLPDLPPSLRRIRIVNCGLLEKSCRAPDGESWPKIAHIRWKAT</sequence>
<gene>
    <name evidence="5" type="ORF">CAMPLR22A2D_LOCUS5524</name>
</gene>
<evidence type="ECO:0000313" key="6">
    <source>
        <dbReference type="Proteomes" id="UP000280104"/>
    </source>
</evidence>
<organism evidence="5 6">
    <name type="scientific">Triticum aestivum</name>
    <name type="common">Wheat</name>
    <dbReference type="NCBI Taxonomy" id="4565"/>
    <lineage>
        <taxon>Eukaryota</taxon>
        <taxon>Viridiplantae</taxon>
        <taxon>Streptophyta</taxon>
        <taxon>Embryophyta</taxon>
        <taxon>Tracheophyta</taxon>
        <taxon>Spermatophyta</taxon>
        <taxon>Magnoliopsida</taxon>
        <taxon>Liliopsida</taxon>
        <taxon>Poales</taxon>
        <taxon>Poaceae</taxon>
        <taxon>BOP clade</taxon>
        <taxon>Pooideae</taxon>
        <taxon>Triticodae</taxon>
        <taxon>Triticeae</taxon>
        <taxon>Triticinae</taxon>
        <taxon>Triticum</taxon>
    </lineage>
</organism>
<dbReference type="AlphaFoldDB" id="A0A7H4LQK4"/>
<evidence type="ECO:0000256" key="1">
    <source>
        <dbReference type="ARBA" id="ARBA00022737"/>
    </source>
</evidence>
<dbReference type="SUPFAM" id="SSF52058">
    <property type="entry name" value="L domain-like"/>
    <property type="match status" value="2"/>
</dbReference>
<dbReference type="FunFam" id="1.10.10.10:FF:000322">
    <property type="entry name" value="Probable disease resistance protein At1g63360"/>
    <property type="match status" value="1"/>
</dbReference>
<accession>A0A7H4LQK4</accession>
<keyword evidence="1" id="KW-0677">Repeat</keyword>
<evidence type="ECO:0000313" key="5">
    <source>
        <dbReference type="EMBL" id="SPT20893.1"/>
    </source>
</evidence>
<dbReference type="EMBL" id="LS480641">
    <property type="protein sequence ID" value="SPT20893.1"/>
    <property type="molecule type" value="Genomic_DNA"/>
</dbReference>
<dbReference type="Gene3D" id="3.40.50.300">
    <property type="entry name" value="P-loop containing nucleotide triphosphate hydrolases"/>
    <property type="match status" value="1"/>
</dbReference>
<proteinExistence type="predicted"/>
<dbReference type="SUPFAM" id="SSF52540">
    <property type="entry name" value="P-loop containing nucleoside triphosphate hydrolases"/>
    <property type="match status" value="1"/>
</dbReference>
<dbReference type="Gene3D" id="1.10.10.10">
    <property type="entry name" value="Winged helix-like DNA-binding domain superfamily/Winged helix DNA-binding domain"/>
    <property type="match status" value="1"/>
</dbReference>
<feature type="domain" description="NB-ARC" evidence="3">
    <location>
        <begin position="1"/>
        <end position="148"/>
    </location>
</feature>
<evidence type="ECO:0000259" key="3">
    <source>
        <dbReference type="Pfam" id="PF00931"/>
    </source>
</evidence>
<dbReference type="GO" id="GO:0002758">
    <property type="term" value="P:innate immune response-activating signaling pathway"/>
    <property type="evidence" value="ECO:0007669"/>
    <property type="project" value="UniProtKB-ARBA"/>
</dbReference>
<dbReference type="GO" id="GO:0043531">
    <property type="term" value="F:ADP binding"/>
    <property type="evidence" value="ECO:0007669"/>
    <property type="project" value="InterPro"/>
</dbReference>
<dbReference type="InterPro" id="IPR058922">
    <property type="entry name" value="WHD_DRP"/>
</dbReference>